<protein>
    <recommendedName>
        <fullName evidence="9">Glycerol-3-phosphate dehydrogenase [NAD(P)+]</fullName>
        <ecNumber evidence="9">1.1.1.94</ecNumber>
    </recommendedName>
    <alternativeName>
        <fullName evidence="9">NAD(P)(+)-dependent glycerol-3-phosphate dehydrogenase</fullName>
    </alternativeName>
    <alternativeName>
        <fullName evidence="9">NAD(P)H-dependent dihydroxyacetone-phosphate reductase</fullName>
    </alternativeName>
</protein>
<feature type="binding site" evidence="9">
    <location>
        <position position="274"/>
    </location>
    <ligand>
        <name>NADPH</name>
        <dbReference type="ChEBI" id="CHEBI:57783"/>
    </ligand>
</feature>
<dbReference type="InterPro" id="IPR036291">
    <property type="entry name" value="NAD(P)-bd_dom_sf"/>
</dbReference>
<feature type="binding site" evidence="9">
    <location>
        <position position="11"/>
    </location>
    <ligand>
        <name>NADPH</name>
        <dbReference type="ChEBI" id="CHEBI:57783"/>
    </ligand>
</feature>
<dbReference type="SUPFAM" id="SSF48179">
    <property type="entry name" value="6-phosphogluconate dehydrogenase C-terminal domain-like"/>
    <property type="match status" value="1"/>
</dbReference>
<feature type="domain" description="Glycerol-3-phosphate dehydrogenase NAD-dependent C-terminal" evidence="16">
    <location>
        <begin position="174"/>
        <end position="313"/>
    </location>
</feature>
<evidence type="ECO:0000256" key="4">
    <source>
        <dbReference type="ARBA" id="ARBA00023002"/>
    </source>
</evidence>
<feature type="binding site" evidence="9">
    <location>
        <position position="249"/>
    </location>
    <ligand>
        <name>sn-glycerol 3-phosphate</name>
        <dbReference type="ChEBI" id="CHEBI:57597"/>
    </ligand>
</feature>
<dbReference type="GO" id="GO:0008654">
    <property type="term" value="P:phospholipid biosynthetic process"/>
    <property type="evidence" value="ECO:0007669"/>
    <property type="project" value="UniProtKB-KW"/>
</dbReference>
<dbReference type="Gene3D" id="3.40.50.720">
    <property type="entry name" value="NAD(P)-binding Rossmann-like Domain"/>
    <property type="match status" value="1"/>
</dbReference>
<comment type="caution">
    <text evidence="9">Lacks conserved residue(s) required for the propagation of feature annotation.</text>
</comment>
<evidence type="ECO:0000256" key="3">
    <source>
        <dbReference type="ARBA" id="ARBA00022857"/>
    </source>
</evidence>
<comment type="function">
    <text evidence="9">Catalyzes the reduction of the glycolytic intermediate dihydroxyacetone phosphate (DHAP) to sn-glycerol 3-phosphate (G3P), the key precursor for phospholipid synthesis.</text>
</comment>
<evidence type="ECO:0000256" key="10">
    <source>
        <dbReference type="PIRSR" id="PIRSR000114-1"/>
    </source>
</evidence>
<evidence type="ECO:0000259" key="15">
    <source>
        <dbReference type="Pfam" id="PF01210"/>
    </source>
</evidence>
<keyword evidence="6 9" id="KW-0443">Lipid metabolism</keyword>
<feature type="binding site" evidence="9">
    <location>
        <position position="132"/>
    </location>
    <ligand>
        <name>sn-glycerol 3-phosphate</name>
        <dbReference type="ChEBI" id="CHEBI:57597"/>
    </ligand>
</feature>
<dbReference type="EMBL" id="MHCS01000003">
    <property type="protein sequence ID" value="OGY27102.1"/>
    <property type="molecule type" value="Genomic_DNA"/>
</dbReference>
<dbReference type="NCBIfam" id="NF000940">
    <property type="entry name" value="PRK00094.1-2"/>
    <property type="match status" value="1"/>
</dbReference>
<dbReference type="FunFam" id="3.40.50.720:FF:000019">
    <property type="entry name" value="Glycerol-3-phosphate dehydrogenase [NAD(P)+]"/>
    <property type="match status" value="1"/>
</dbReference>
<evidence type="ECO:0000256" key="5">
    <source>
        <dbReference type="ARBA" id="ARBA00023027"/>
    </source>
</evidence>
<evidence type="ECO:0000256" key="2">
    <source>
        <dbReference type="ARBA" id="ARBA00022516"/>
    </source>
</evidence>
<dbReference type="InterPro" id="IPR006109">
    <property type="entry name" value="G3P_DH_NAD-dep_C"/>
</dbReference>
<feature type="binding site" evidence="9">
    <location>
        <position position="250"/>
    </location>
    <ligand>
        <name>sn-glycerol 3-phosphate</name>
        <dbReference type="ChEBI" id="CHEBI:57597"/>
    </ligand>
</feature>
<keyword evidence="9" id="KW-0547">Nucleotide-binding</keyword>
<feature type="binding site" evidence="9">
    <location>
        <position position="134"/>
    </location>
    <ligand>
        <name>NADPH</name>
        <dbReference type="ChEBI" id="CHEBI:57783"/>
    </ligand>
</feature>
<dbReference type="NCBIfam" id="NF000942">
    <property type="entry name" value="PRK00094.1-4"/>
    <property type="match status" value="1"/>
</dbReference>
<evidence type="ECO:0000259" key="16">
    <source>
        <dbReference type="Pfam" id="PF07479"/>
    </source>
</evidence>
<accession>A0A1G1WHC1</accession>
<evidence type="ECO:0000313" key="18">
    <source>
        <dbReference type="Proteomes" id="UP000176389"/>
    </source>
</evidence>
<keyword evidence="9" id="KW-0963">Cytoplasm</keyword>
<feature type="binding site" evidence="9">
    <location>
        <position position="238"/>
    </location>
    <ligand>
        <name>sn-glycerol 3-phosphate</name>
        <dbReference type="ChEBI" id="CHEBI:57597"/>
    </ligand>
</feature>
<feature type="binding site" evidence="9">
    <location>
        <position position="248"/>
    </location>
    <ligand>
        <name>sn-glycerol 3-phosphate</name>
        <dbReference type="ChEBI" id="CHEBI:57597"/>
    </ligand>
</feature>
<feature type="binding site" evidence="9">
    <location>
        <position position="48"/>
    </location>
    <ligand>
        <name>NADPH</name>
        <dbReference type="ChEBI" id="CHEBI:57783"/>
    </ligand>
</feature>
<comment type="catalytic activity">
    <reaction evidence="9">
        <text>sn-glycerol 3-phosphate + NAD(+) = dihydroxyacetone phosphate + NADH + H(+)</text>
        <dbReference type="Rhea" id="RHEA:11092"/>
        <dbReference type="ChEBI" id="CHEBI:15378"/>
        <dbReference type="ChEBI" id="CHEBI:57540"/>
        <dbReference type="ChEBI" id="CHEBI:57597"/>
        <dbReference type="ChEBI" id="CHEBI:57642"/>
        <dbReference type="ChEBI" id="CHEBI:57945"/>
        <dbReference type="EC" id="1.1.1.94"/>
    </reaction>
</comment>
<evidence type="ECO:0000313" key="17">
    <source>
        <dbReference type="EMBL" id="OGY27102.1"/>
    </source>
</evidence>
<comment type="similarity">
    <text evidence="1 9 13">Belongs to the NAD-dependent glycerol-3-phosphate dehydrogenase family.</text>
</comment>
<feature type="binding site" evidence="9">
    <location>
        <position position="130"/>
    </location>
    <ligand>
        <name>sn-glycerol 3-phosphate</name>
        <dbReference type="ChEBI" id="CHEBI:57597"/>
    </ligand>
</feature>
<comment type="pathway">
    <text evidence="9">Membrane lipid metabolism; glycerophospholipid metabolism.</text>
</comment>
<dbReference type="Gene3D" id="1.10.1040.10">
    <property type="entry name" value="N-(1-d-carboxylethyl)-l-norvaline Dehydrogenase, domain 2"/>
    <property type="match status" value="1"/>
</dbReference>
<evidence type="ECO:0000256" key="13">
    <source>
        <dbReference type="RuleBase" id="RU000437"/>
    </source>
</evidence>
<keyword evidence="2 9" id="KW-0444">Lipid biosynthesis</keyword>
<dbReference type="Pfam" id="PF07479">
    <property type="entry name" value="NAD_Gly3P_dh_C"/>
    <property type="match status" value="1"/>
</dbReference>
<proteinExistence type="inferred from homology"/>
<feature type="domain" description="Glycerol-3-phosphate dehydrogenase NAD-dependent N-terminal" evidence="15">
    <location>
        <begin position="2"/>
        <end position="153"/>
    </location>
</feature>
<feature type="binding site" evidence="12">
    <location>
        <position position="31"/>
    </location>
    <ligand>
        <name>NAD(+)</name>
        <dbReference type="ChEBI" id="CHEBI:57540"/>
    </ligand>
</feature>
<feature type="binding site" evidence="9">
    <location>
        <position position="249"/>
    </location>
    <ligand>
        <name>NADPH</name>
        <dbReference type="ChEBI" id="CHEBI:57783"/>
    </ligand>
</feature>
<feature type="binding site" evidence="11">
    <location>
        <begin position="249"/>
        <end position="250"/>
    </location>
    <ligand>
        <name>substrate</name>
    </ligand>
</feature>
<dbReference type="GO" id="GO:0046167">
    <property type="term" value="P:glycerol-3-phosphate biosynthetic process"/>
    <property type="evidence" value="ECO:0007669"/>
    <property type="project" value="UniProtKB-UniRule"/>
</dbReference>
<dbReference type="SUPFAM" id="SSF51735">
    <property type="entry name" value="NAD(P)-binding Rossmann-fold domains"/>
    <property type="match status" value="1"/>
</dbReference>
<dbReference type="PIRSF" id="PIRSF000114">
    <property type="entry name" value="Glycerol-3-P_dh"/>
    <property type="match status" value="1"/>
</dbReference>
<keyword evidence="7 9" id="KW-0594">Phospholipid biosynthesis</keyword>
<dbReference type="HAMAP" id="MF_00394">
    <property type="entry name" value="NAD_Glyc3P_dehydrog"/>
    <property type="match status" value="1"/>
</dbReference>
<sequence>MKVSVVGAGAFGTALAAQLNRAGNEVKIWAFEEKVRDEINELHQNITYLPDIKLDEKIVATGDLSEAYSHSDFVFLAPPFFALRKVLPKTAKGKIFVCAAKGIEKDTHKLANEIVEETIKGNYEVCAISGPSFAKEVGLGLDTKVMVANADFEAAEKIKKVIETESFKVEITDDVVGLELGGALKNVLAILAGMAAGAALERDFTAAVFTEGLREMVSLGKKMGAQESTFYSVAGLGDLFLTATSDQSRNFTFGYKLGSGTDVKEALAVKNAIEGVGTAESAYALGKKFGVKTPLFYNIYATIFENKPPKEALGDIWEAI</sequence>
<dbReference type="GO" id="GO:0141153">
    <property type="term" value="F:glycerol-3-phosphate dehydrogenase (NADP+) activity"/>
    <property type="evidence" value="ECO:0007669"/>
    <property type="project" value="RHEA"/>
</dbReference>
<comment type="caution">
    <text evidence="17">The sequence shown here is derived from an EMBL/GenBank/DDBJ whole genome shotgun (WGS) entry which is preliminary data.</text>
</comment>
<evidence type="ECO:0000256" key="11">
    <source>
        <dbReference type="PIRSR" id="PIRSR000114-2"/>
    </source>
</evidence>
<evidence type="ECO:0000256" key="8">
    <source>
        <dbReference type="ARBA" id="ARBA00023264"/>
    </source>
</evidence>
<feature type="binding site" evidence="9">
    <location>
        <position position="101"/>
    </location>
    <ligand>
        <name>NADPH</name>
        <dbReference type="ChEBI" id="CHEBI:57783"/>
    </ligand>
</feature>
<dbReference type="GO" id="GO:0141152">
    <property type="term" value="F:glycerol-3-phosphate dehydrogenase (NAD+) activity"/>
    <property type="evidence" value="ECO:0007669"/>
    <property type="project" value="RHEA"/>
</dbReference>
<dbReference type="AlphaFoldDB" id="A0A1G1WHC1"/>
<dbReference type="STRING" id="1802596.A2Z11_03405"/>
<comment type="subcellular location">
    <subcellularLocation>
        <location evidence="9">Cytoplasm</location>
    </subcellularLocation>
</comment>
<dbReference type="GO" id="GO:0046168">
    <property type="term" value="P:glycerol-3-phosphate catabolic process"/>
    <property type="evidence" value="ECO:0007669"/>
    <property type="project" value="InterPro"/>
</dbReference>
<dbReference type="GO" id="GO:0006650">
    <property type="term" value="P:glycerophospholipid metabolic process"/>
    <property type="evidence" value="ECO:0007669"/>
    <property type="project" value="UniProtKB-UniRule"/>
</dbReference>
<evidence type="ECO:0000256" key="6">
    <source>
        <dbReference type="ARBA" id="ARBA00023098"/>
    </source>
</evidence>
<feature type="binding site" evidence="9">
    <location>
        <position position="185"/>
    </location>
    <ligand>
        <name>sn-glycerol 3-phosphate</name>
        <dbReference type="ChEBI" id="CHEBI:57597"/>
    </ligand>
</feature>
<dbReference type="Proteomes" id="UP000176389">
    <property type="component" value="Unassembled WGS sequence"/>
</dbReference>
<evidence type="ECO:0000256" key="9">
    <source>
        <dbReference type="HAMAP-Rule" id="MF_00394"/>
    </source>
</evidence>
<dbReference type="PANTHER" id="PTHR11728">
    <property type="entry name" value="GLYCEROL-3-PHOSPHATE DEHYDROGENASE"/>
    <property type="match status" value="1"/>
</dbReference>
<keyword evidence="4 9" id="KW-0560">Oxidoreductase</keyword>
<dbReference type="EC" id="1.1.1.94" evidence="9"/>
<evidence type="ECO:0000256" key="7">
    <source>
        <dbReference type="ARBA" id="ARBA00023209"/>
    </source>
</evidence>
<gene>
    <name evidence="9" type="primary">gpsA</name>
    <name evidence="17" type="ORF">A2Z11_03405</name>
</gene>
<dbReference type="PRINTS" id="PR00077">
    <property type="entry name" value="GPDHDRGNASE"/>
</dbReference>
<dbReference type="GO" id="GO:0005975">
    <property type="term" value="P:carbohydrate metabolic process"/>
    <property type="evidence" value="ECO:0007669"/>
    <property type="project" value="InterPro"/>
</dbReference>
<feature type="binding site" evidence="12">
    <location>
        <begin position="7"/>
        <end position="12"/>
    </location>
    <ligand>
        <name>NAD(+)</name>
        <dbReference type="ChEBI" id="CHEBI:57540"/>
    </ligand>
</feature>
<dbReference type="GO" id="GO:0051287">
    <property type="term" value="F:NAD binding"/>
    <property type="evidence" value="ECO:0007669"/>
    <property type="project" value="InterPro"/>
</dbReference>
<evidence type="ECO:0000256" key="1">
    <source>
        <dbReference type="ARBA" id="ARBA00011009"/>
    </source>
</evidence>
<dbReference type="InterPro" id="IPR011128">
    <property type="entry name" value="G3P_DH_NAD-dep_N"/>
</dbReference>
<feature type="binding site" evidence="12">
    <location>
        <position position="249"/>
    </location>
    <ligand>
        <name>NAD(+)</name>
        <dbReference type="ChEBI" id="CHEBI:57540"/>
    </ligand>
</feature>
<organism evidence="17 18">
    <name type="scientific">Candidatus Woykebacteria bacterium RBG_16_43_9</name>
    <dbReference type="NCBI Taxonomy" id="1802596"/>
    <lineage>
        <taxon>Bacteria</taxon>
        <taxon>Candidatus Woykeibacteriota</taxon>
    </lineage>
</organism>
<reference evidence="17 18" key="1">
    <citation type="journal article" date="2016" name="Nat. Commun.">
        <title>Thousands of microbial genomes shed light on interconnected biogeochemical processes in an aquifer system.</title>
        <authorList>
            <person name="Anantharaman K."/>
            <person name="Brown C.T."/>
            <person name="Hug L.A."/>
            <person name="Sharon I."/>
            <person name="Castelle C.J."/>
            <person name="Probst A.J."/>
            <person name="Thomas B.C."/>
            <person name="Singh A."/>
            <person name="Wilkins M.J."/>
            <person name="Karaoz U."/>
            <person name="Brodie E.L."/>
            <person name="Williams K.H."/>
            <person name="Hubbard S.S."/>
            <person name="Banfield J.F."/>
        </authorList>
    </citation>
    <scope>NUCLEOTIDE SEQUENCE [LARGE SCALE GENOMIC DNA]</scope>
</reference>
<keyword evidence="3 9" id="KW-0521">NADP</keyword>
<dbReference type="InterPro" id="IPR006168">
    <property type="entry name" value="G3P_DH_NAD-dep"/>
</dbReference>
<dbReference type="GO" id="GO:0005829">
    <property type="term" value="C:cytosol"/>
    <property type="evidence" value="ECO:0007669"/>
    <property type="project" value="TreeGrafter"/>
</dbReference>
<feature type="binding site" evidence="12">
    <location>
        <position position="134"/>
    </location>
    <ligand>
        <name>NAD(+)</name>
        <dbReference type="ChEBI" id="CHEBI:57540"/>
    </ligand>
</feature>
<comment type="catalytic activity">
    <reaction evidence="9 14">
        <text>sn-glycerol 3-phosphate + NADP(+) = dihydroxyacetone phosphate + NADPH + H(+)</text>
        <dbReference type="Rhea" id="RHEA:11096"/>
        <dbReference type="ChEBI" id="CHEBI:15378"/>
        <dbReference type="ChEBI" id="CHEBI:57597"/>
        <dbReference type="ChEBI" id="CHEBI:57642"/>
        <dbReference type="ChEBI" id="CHEBI:57783"/>
        <dbReference type="ChEBI" id="CHEBI:58349"/>
        <dbReference type="EC" id="1.1.1.94"/>
    </reaction>
</comment>
<keyword evidence="5 9" id="KW-0520">NAD</keyword>
<dbReference type="Pfam" id="PF01210">
    <property type="entry name" value="NAD_Gly3P_dh_N"/>
    <property type="match status" value="1"/>
</dbReference>
<evidence type="ECO:0000256" key="12">
    <source>
        <dbReference type="PIRSR" id="PIRSR000114-3"/>
    </source>
</evidence>
<feature type="active site" description="Proton acceptor" evidence="9 10">
    <location>
        <position position="185"/>
    </location>
</feature>
<keyword evidence="8 9" id="KW-1208">Phospholipid metabolism</keyword>
<evidence type="ECO:0000256" key="14">
    <source>
        <dbReference type="RuleBase" id="RU000439"/>
    </source>
</evidence>
<dbReference type="PANTHER" id="PTHR11728:SF1">
    <property type="entry name" value="GLYCEROL-3-PHOSPHATE DEHYDROGENASE [NAD(+)] 2, CHLOROPLASTIC"/>
    <property type="match status" value="1"/>
</dbReference>
<dbReference type="UniPathway" id="UPA00940"/>
<feature type="binding site" evidence="9">
    <location>
        <position position="101"/>
    </location>
    <ligand>
        <name>sn-glycerol 3-phosphate</name>
        <dbReference type="ChEBI" id="CHEBI:57597"/>
    </ligand>
</feature>
<feature type="binding site" evidence="11">
    <location>
        <position position="101"/>
    </location>
    <ligand>
        <name>substrate</name>
    </ligand>
</feature>
<dbReference type="InterPro" id="IPR013328">
    <property type="entry name" value="6PGD_dom2"/>
</dbReference>
<name>A0A1G1WHC1_9BACT</name>
<dbReference type="InterPro" id="IPR008927">
    <property type="entry name" value="6-PGluconate_DH-like_C_sf"/>
</dbReference>